<proteinExistence type="inferred from homology"/>
<evidence type="ECO:0000259" key="5">
    <source>
        <dbReference type="SMART" id="SM00287"/>
    </source>
</evidence>
<dbReference type="Pfam" id="PF01520">
    <property type="entry name" value="Amidase_3"/>
    <property type="match status" value="1"/>
</dbReference>
<dbReference type="PANTHER" id="PTHR30404:SF8">
    <property type="entry name" value="AUTOLYSIN PH-RELATED"/>
    <property type="match status" value="1"/>
</dbReference>
<dbReference type="InterPro" id="IPR002508">
    <property type="entry name" value="MurNAc-LAA_cat"/>
</dbReference>
<feature type="compositionally biased region" description="Low complexity" evidence="4">
    <location>
        <begin position="237"/>
        <end position="258"/>
    </location>
</feature>
<evidence type="ECO:0000256" key="4">
    <source>
        <dbReference type="SAM" id="MobiDB-lite"/>
    </source>
</evidence>
<gene>
    <name evidence="7" type="ORF">phiSABS2_85</name>
</gene>
<keyword evidence="2 7" id="KW-0378">Hydrolase</keyword>
<dbReference type="EMBL" id="MH028956">
    <property type="protein sequence ID" value="AVR55529.1"/>
    <property type="molecule type" value="Genomic_DNA"/>
</dbReference>
<dbReference type="Proteomes" id="UP000244603">
    <property type="component" value="Segment"/>
</dbReference>
<dbReference type="Pfam" id="PF08460">
    <property type="entry name" value="SH3_5"/>
    <property type="match status" value="1"/>
</dbReference>
<dbReference type="Gene3D" id="2.30.30.40">
    <property type="entry name" value="SH3 Domains"/>
    <property type="match status" value="1"/>
</dbReference>
<dbReference type="SUPFAM" id="SSF53187">
    <property type="entry name" value="Zn-dependent exopeptidases"/>
    <property type="match status" value="1"/>
</dbReference>
<feature type="domain" description="MurNAc-LAA" evidence="6">
    <location>
        <begin position="122"/>
        <end position="232"/>
    </location>
</feature>
<evidence type="ECO:0000256" key="3">
    <source>
        <dbReference type="ARBA" id="ARBA00023316"/>
    </source>
</evidence>
<feature type="domain" description="SH3b" evidence="5">
    <location>
        <begin position="274"/>
        <end position="343"/>
    </location>
</feature>
<dbReference type="GO" id="GO:0008745">
    <property type="term" value="F:N-acetylmuramoyl-L-alanine amidase activity"/>
    <property type="evidence" value="ECO:0007669"/>
    <property type="project" value="UniProtKB-EC"/>
</dbReference>
<sequence length="356" mass="39229">MWFIRFDFKPETAKSTTKKKATKKKTTAKKATVKKETAKKVKKRKIMLVAGHGYNDPGAVANGENERDFIRKNITKRVKSYLEKAGHEVALYGGSKQDQNMFQDTAYGQNIGNRKDYGLYWVKNQGYEVVVEFHLDAASPSASGGHTIIASGVKADSIDTGIQNAIKKHVGTIRGITGRANLLNCNVSKEVNINYRLVELGFITNKSDMNSIKKNLDAYCKDIAEAISGGAIKGGVSKSSATKSTAKPKQAKTSSSTSGWNYNKTVGSYWKPENLTFTCTTPKGIVTRYNSPTLRSQIAGLLRKGQSVVYDEIAIKDGYVWIHWIAYGGSHIWMPVRPCVGTPPNQIVKDAWGTFK</sequence>
<evidence type="ECO:0000256" key="1">
    <source>
        <dbReference type="ARBA" id="ARBA00007553"/>
    </source>
</evidence>
<keyword evidence="3" id="KW-0961">Cell wall biogenesis/degradation</keyword>
<keyword evidence="8" id="KW-1185">Reference proteome</keyword>
<protein>
    <submittedName>
        <fullName evidence="7">Lysin</fullName>
        <ecNumber evidence="7">3.5.1.28</ecNumber>
    </submittedName>
</protein>
<dbReference type="InterPro" id="IPR050695">
    <property type="entry name" value="N-acetylmuramoyl_amidase_3"/>
</dbReference>
<evidence type="ECO:0000256" key="2">
    <source>
        <dbReference type="ARBA" id="ARBA00022801"/>
    </source>
</evidence>
<dbReference type="SMART" id="SM00646">
    <property type="entry name" value="Ami_3"/>
    <property type="match status" value="1"/>
</dbReference>
<dbReference type="SMART" id="SM00287">
    <property type="entry name" value="SH3b"/>
    <property type="match status" value="1"/>
</dbReference>
<dbReference type="CDD" id="cd02696">
    <property type="entry name" value="MurNAc-LAA"/>
    <property type="match status" value="1"/>
</dbReference>
<dbReference type="Gene3D" id="3.40.630.40">
    <property type="entry name" value="Zn-dependent exopeptidases"/>
    <property type="match status" value="1"/>
</dbReference>
<dbReference type="GO" id="GO:0071555">
    <property type="term" value="P:cell wall organization"/>
    <property type="evidence" value="ECO:0007669"/>
    <property type="project" value="UniProtKB-KW"/>
</dbReference>
<evidence type="ECO:0000259" key="6">
    <source>
        <dbReference type="SMART" id="SM00646"/>
    </source>
</evidence>
<organism evidence="7 8">
    <name type="scientific">Staphylococcus phage phiSA_BS2</name>
    <dbReference type="NCBI Taxonomy" id="2126724"/>
    <lineage>
        <taxon>Viruses</taxon>
        <taxon>Duplodnaviria</taxon>
        <taxon>Heunggongvirae</taxon>
        <taxon>Uroviricota</taxon>
        <taxon>Caudoviricetes</taxon>
        <taxon>Herelleviridae</taxon>
        <taxon>Twortvirinae</taxon>
        <taxon>Baoshanvirus</taxon>
        <taxon>Baoshanvirus BS2</taxon>
    </lineage>
</organism>
<dbReference type="SMR" id="A0A2R3ZXN5"/>
<feature type="region of interest" description="Disordered" evidence="4">
    <location>
        <begin position="235"/>
        <end position="258"/>
    </location>
</feature>
<dbReference type="GO" id="GO:0009253">
    <property type="term" value="P:peptidoglycan catabolic process"/>
    <property type="evidence" value="ECO:0007669"/>
    <property type="project" value="InterPro"/>
</dbReference>
<accession>A0A2R3ZXN5</accession>
<dbReference type="PANTHER" id="PTHR30404">
    <property type="entry name" value="N-ACETYLMURAMOYL-L-ALANINE AMIDASE"/>
    <property type="match status" value="1"/>
</dbReference>
<evidence type="ECO:0000313" key="8">
    <source>
        <dbReference type="Proteomes" id="UP000244603"/>
    </source>
</evidence>
<reference evidence="7 8" key="1">
    <citation type="submission" date="2018-03" db="EMBL/GenBank/DDBJ databases">
        <title>Isolation,the biological characteristics and genomics of two new strains of lysate Staphylococcus aureus phage.</title>
        <authorList>
            <person name="Jin X."/>
            <person name="Zhang C."/>
            <person name="Wang X."/>
            <person name="Zhong J."/>
        </authorList>
    </citation>
    <scope>NUCLEOTIDE SEQUENCE [LARGE SCALE GENOMIC DNA]</scope>
</reference>
<dbReference type="InterPro" id="IPR003646">
    <property type="entry name" value="SH3-like_bac-type"/>
</dbReference>
<comment type="similarity">
    <text evidence="1">Belongs to the N-acetylmuramoyl-L-alanine amidase 2 family.</text>
</comment>
<dbReference type="EC" id="3.5.1.28" evidence="7"/>
<name>A0A2R3ZXN5_9CAUD</name>
<evidence type="ECO:0000313" key="7">
    <source>
        <dbReference type="EMBL" id="AVR55529.1"/>
    </source>
</evidence>